<dbReference type="InterPro" id="IPR015590">
    <property type="entry name" value="Aldehyde_DH_dom"/>
</dbReference>
<dbReference type="InterPro" id="IPR047110">
    <property type="entry name" value="GABD/Sad-like"/>
</dbReference>
<dbReference type="Pfam" id="PF00171">
    <property type="entry name" value="Aldedh"/>
    <property type="match status" value="1"/>
</dbReference>
<dbReference type="RefSeq" id="WP_069808893.1">
    <property type="nucleotide sequence ID" value="NZ_CP017305.1"/>
</dbReference>
<feature type="domain" description="Aldehyde dehydrogenase" evidence="4">
    <location>
        <begin position="3"/>
        <end position="453"/>
    </location>
</feature>
<dbReference type="CDD" id="cd07100">
    <property type="entry name" value="ALDH_SSADH1_GabD1"/>
    <property type="match status" value="1"/>
</dbReference>
<dbReference type="EMBL" id="CP017305">
    <property type="protein sequence ID" value="AOS83168.1"/>
    <property type="molecule type" value="Genomic_DNA"/>
</dbReference>
<dbReference type="Gene3D" id="3.40.309.10">
    <property type="entry name" value="Aldehyde Dehydrogenase, Chain A, domain 2"/>
    <property type="match status" value="1"/>
</dbReference>
<evidence type="ECO:0000259" key="4">
    <source>
        <dbReference type="Pfam" id="PF00171"/>
    </source>
</evidence>
<dbReference type="InterPro" id="IPR016161">
    <property type="entry name" value="Ald_DH/histidinol_DH"/>
</dbReference>
<dbReference type="FunFam" id="3.40.309.10:FF:000010">
    <property type="entry name" value="Gamma-aminobutyraldehyde dehydrogenase"/>
    <property type="match status" value="1"/>
</dbReference>
<dbReference type="PANTHER" id="PTHR43217:SF1">
    <property type="entry name" value="SUCCINATE SEMIALDEHYDE DEHYDROGENASE [NAD(P)+] SAD"/>
    <property type="match status" value="1"/>
</dbReference>
<dbReference type="FunFam" id="3.40.605.10:FF:000012">
    <property type="entry name" value="NAD-dependent succinate-semialdehyde dehydrogenase"/>
    <property type="match status" value="1"/>
</dbReference>
<accession>A0A1D8D5L1</accession>
<keyword evidence="6" id="KW-1185">Reference proteome</keyword>
<dbReference type="InterPro" id="IPR016162">
    <property type="entry name" value="Ald_DH_N"/>
</dbReference>
<evidence type="ECO:0000256" key="1">
    <source>
        <dbReference type="ARBA" id="ARBA00009986"/>
    </source>
</evidence>
<dbReference type="Gene3D" id="3.40.605.10">
    <property type="entry name" value="Aldehyde Dehydrogenase, Chain A, domain 1"/>
    <property type="match status" value="1"/>
</dbReference>
<protein>
    <submittedName>
        <fullName evidence="5">Succinate-semialdehyde dehydrogenase</fullName>
    </submittedName>
</protein>
<evidence type="ECO:0000313" key="6">
    <source>
        <dbReference type="Proteomes" id="UP000095185"/>
    </source>
</evidence>
<evidence type="ECO:0000313" key="5">
    <source>
        <dbReference type="EMBL" id="AOS83168.1"/>
    </source>
</evidence>
<dbReference type="GO" id="GO:0004030">
    <property type="term" value="F:aldehyde dehydrogenase [NAD(P)+] activity"/>
    <property type="evidence" value="ECO:0007669"/>
    <property type="project" value="InterPro"/>
</dbReference>
<organism evidence="5 6">
    <name type="scientific">Chlorobaculum limnaeum</name>
    <dbReference type="NCBI Taxonomy" id="274537"/>
    <lineage>
        <taxon>Bacteria</taxon>
        <taxon>Pseudomonadati</taxon>
        <taxon>Chlorobiota</taxon>
        <taxon>Chlorobiia</taxon>
        <taxon>Chlorobiales</taxon>
        <taxon>Chlorobiaceae</taxon>
        <taxon>Chlorobaculum</taxon>
    </lineage>
</organism>
<dbReference type="PANTHER" id="PTHR43217">
    <property type="entry name" value="SUCCINATE SEMIALDEHYDE DEHYDROGENASE [NAD(P)+] SAD"/>
    <property type="match status" value="1"/>
</dbReference>
<dbReference type="InterPro" id="IPR016163">
    <property type="entry name" value="Ald_DH_C"/>
</dbReference>
<dbReference type="InterPro" id="IPR016160">
    <property type="entry name" value="Ald_DH_CS_CYS"/>
</dbReference>
<keyword evidence="2" id="KW-0521">NADP</keyword>
<dbReference type="InterPro" id="IPR044148">
    <property type="entry name" value="ALDH_GabD1-like"/>
</dbReference>
<dbReference type="SUPFAM" id="SSF53720">
    <property type="entry name" value="ALDH-like"/>
    <property type="match status" value="1"/>
</dbReference>
<dbReference type="AlphaFoldDB" id="A0A1D8D5L1"/>
<keyword evidence="3" id="KW-0560">Oxidoreductase</keyword>
<comment type="similarity">
    <text evidence="1">Belongs to the aldehyde dehydrogenase family.</text>
</comment>
<reference evidence="5" key="1">
    <citation type="submission" date="2016-09" db="EMBL/GenBank/DDBJ databases">
        <title>Genome sequence of Chlorobaculum limnaeum.</title>
        <authorList>
            <person name="Liu Z."/>
            <person name="Tank M."/>
            <person name="Bryant D.A."/>
        </authorList>
    </citation>
    <scope>NUCLEOTIDE SEQUENCE [LARGE SCALE GENOMIC DNA]</scope>
    <source>
        <strain evidence="5">DSM 1677</strain>
    </source>
</reference>
<dbReference type="PROSITE" id="PS00070">
    <property type="entry name" value="ALDEHYDE_DEHYDR_CYS"/>
    <property type="match status" value="1"/>
</dbReference>
<dbReference type="Proteomes" id="UP000095185">
    <property type="component" value="Chromosome"/>
</dbReference>
<sequence>MIVTINPATGEQLAEYPVMIAGQLDAVLRQAEADFRRWRSTGFGERSTCMKRLAELLRERAAEHGRLITLEMGKPLGQAVAEVNKCAWVCDYFADHAEEFLRPEESEIDGSRGLVRFEPLGVILGVMPWNFPYWQVIRFAAPAMMAGNGIVVKHAPNVTGCSIAIEQLFRDAGFPEHLYRAVHIDLDEVDRLTGFMIDHPVIKAVSVTGSTGAGRAVATKAGRALKRSVLELGGSDPYIVLDDADLRQAVDACVAGRLLNAGQSCIAAKRFIVQSGVIGEFTRMIVEKMQRAVMGDPFREGTEVGPIARADLRDLVHSQVQRSVEAGAALLCGGHVPNAPGCYYPPTVLAGVKKGMAAYEEEIFGPVATIIEVADDDEAVAVANDSDYGLGSAVFSGSAERALAIAEQLETGNCFVNAMVKSDPRLPFGGVKHSGYGRELSHHGIREFVNIKALLLPG</sequence>
<evidence type="ECO:0000256" key="2">
    <source>
        <dbReference type="ARBA" id="ARBA00022857"/>
    </source>
</evidence>
<dbReference type="OrthoDB" id="781568at2"/>
<proteinExistence type="inferred from homology"/>
<name>A0A1D8D5L1_CHLLM</name>
<dbReference type="KEGG" id="clz:BIU88_02810"/>
<evidence type="ECO:0000256" key="3">
    <source>
        <dbReference type="ARBA" id="ARBA00023002"/>
    </source>
</evidence>
<gene>
    <name evidence="5" type="ORF">BIU88_02810</name>
</gene>
<dbReference type="GO" id="GO:0004777">
    <property type="term" value="F:succinate-semialdehyde dehydrogenase (NAD+) activity"/>
    <property type="evidence" value="ECO:0007669"/>
    <property type="project" value="TreeGrafter"/>
</dbReference>
<dbReference type="STRING" id="274537.BIU88_02810"/>